<evidence type="ECO:0000313" key="3">
    <source>
        <dbReference type="Proteomes" id="UP000034569"/>
    </source>
</evidence>
<dbReference type="Proteomes" id="UP000034569">
    <property type="component" value="Unassembled WGS sequence"/>
</dbReference>
<keyword evidence="1" id="KW-1133">Transmembrane helix</keyword>
<organism evidence="2 3">
    <name type="scientific">Candidatus Azambacteria bacterium GW2011_GWC1_46_13</name>
    <dbReference type="NCBI Taxonomy" id="1618619"/>
    <lineage>
        <taxon>Bacteria</taxon>
        <taxon>Candidatus Azamiibacteriota</taxon>
    </lineage>
</organism>
<sequence>MNIVHNQKGFTLLEMVVYIGLVVIVAGLVINFALSLITSYGKIQASKEAMNNASFALDTIVNEIRQASKIYSSTSVFAPTDPGQLSLETLLNPPTNETSTYVDFYVDNNKLYLKRESQSALALTSDRVKVKNLTFTRLTPSNAPESVKVQITVGYNAPAGSSFDISTTLNATASLR</sequence>
<protein>
    <submittedName>
        <fullName evidence="2">Seg</fullName>
    </submittedName>
</protein>
<feature type="transmembrane region" description="Helical" evidence="1">
    <location>
        <begin position="15"/>
        <end position="37"/>
    </location>
</feature>
<comment type="caution">
    <text evidence="2">The sequence shown here is derived from an EMBL/GenBank/DDBJ whole genome shotgun (WGS) entry which is preliminary data.</text>
</comment>
<proteinExistence type="predicted"/>
<reference evidence="2 3" key="1">
    <citation type="journal article" date="2015" name="Nature">
        <title>rRNA introns, odd ribosomes, and small enigmatic genomes across a large radiation of phyla.</title>
        <authorList>
            <person name="Brown C.T."/>
            <person name="Hug L.A."/>
            <person name="Thomas B.C."/>
            <person name="Sharon I."/>
            <person name="Castelle C.J."/>
            <person name="Singh A."/>
            <person name="Wilkins M.J."/>
            <person name="Williams K.H."/>
            <person name="Banfield J.F."/>
        </authorList>
    </citation>
    <scope>NUCLEOTIDE SEQUENCE [LARGE SCALE GENOMIC DNA]</scope>
</reference>
<evidence type="ECO:0000256" key="1">
    <source>
        <dbReference type="SAM" id="Phobius"/>
    </source>
</evidence>
<keyword evidence="1" id="KW-0472">Membrane</keyword>
<evidence type="ECO:0000313" key="2">
    <source>
        <dbReference type="EMBL" id="KKU21134.1"/>
    </source>
</evidence>
<gene>
    <name evidence="2" type="ORF">UX33_C0030G0002</name>
</gene>
<dbReference type="AlphaFoldDB" id="A0A0G1NKM9"/>
<name>A0A0G1NKM9_9BACT</name>
<accession>A0A0G1NKM9</accession>
<dbReference type="EMBL" id="LCLU01000030">
    <property type="protein sequence ID" value="KKU21134.1"/>
    <property type="molecule type" value="Genomic_DNA"/>
</dbReference>
<dbReference type="InterPro" id="IPR012902">
    <property type="entry name" value="N_methyl_site"/>
</dbReference>
<keyword evidence="1" id="KW-0812">Transmembrane</keyword>
<dbReference type="Pfam" id="PF07963">
    <property type="entry name" value="N_methyl"/>
    <property type="match status" value="1"/>
</dbReference>